<dbReference type="AlphaFoldDB" id="A0A853IKS7"/>
<dbReference type="Proteomes" id="UP000569732">
    <property type="component" value="Unassembled WGS sequence"/>
</dbReference>
<dbReference type="EMBL" id="JACCKB010000204">
    <property type="protein sequence ID" value="NYZ69967.1"/>
    <property type="molecule type" value="Genomic_DNA"/>
</dbReference>
<proteinExistence type="predicted"/>
<protein>
    <submittedName>
        <fullName evidence="1">Uncharacterized protein</fullName>
    </submittedName>
</protein>
<evidence type="ECO:0000313" key="2">
    <source>
        <dbReference type="Proteomes" id="UP000569732"/>
    </source>
</evidence>
<evidence type="ECO:0000313" key="1">
    <source>
        <dbReference type="EMBL" id="NYZ69967.1"/>
    </source>
</evidence>
<dbReference type="RefSeq" id="WP_180571922.1">
    <property type="nucleotide sequence ID" value="NZ_JACCKB010000204.1"/>
</dbReference>
<sequence length="55" mass="6439">MTHNKLSKEFEPEVICPQCSTRVLKIDFDIIGCPLCKNKSEFNKEVPNWELEPME</sequence>
<gene>
    <name evidence="1" type="ORF">H0A36_28545</name>
</gene>
<keyword evidence="2" id="KW-1185">Reference proteome</keyword>
<reference evidence="1 2" key="1">
    <citation type="submission" date="2020-07" db="EMBL/GenBank/DDBJ databases">
        <title>Endozoicomonas sp. nov., isolated from sediment.</title>
        <authorList>
            <person name="Gu T."/>
        </authorList>
    </citation>
    <scope>NUCLEOTIDE SEQUENCE [LARGE SCALE GENOMIC DNA]</scope>
    <source>
        <strain evidence="1 2">SM1973</strain>
    </source>
</reference>
<comment type="caution">
    <text evidence="1">The sequence shown here is derived from an EMBL/GenBank/DDBJ whole genome shotgun (WGS) entry which is preliminary data.</text>
</comment>
<name>A0A853IKS7_9GAMM</name>
<accession>A0A853IKS7</accession>
<organism evidence="1 2">
    <name type="scientific">Spartinivicinus marinus</name>
    <dbReference type="NCBI Taxonomy" id="2994442"/>
    <lineage>
        <taxon>Bacteria</taxon>
        <taxon>Pseudomonadati</taxon>
        <taxon>Pseudomonadota</taxon>
        <taxon>Gammaproteobacteria</taxon>
        <taxon>Oceanospirillales</taxon>
        <taxon>Zooshikellaceae</taxon>
        <taxon>Spartinivicinus</taxon>
    </lineage>
</organism>